<evidence type="ECO:0000313" key="3">
    <source>
        <dbReference type="Proteomes" id="UP000000763"/>
    </source>
</evidence>
<keyword evidence="1" id="KW-0812">Transmembrane</keyword>
<dbReference type="Proteomes" id="UP000000763">
    <property type="component" value="Chromosome 4"/>
</dbReference>
<sequence>LSSPVATFSPVSSSPSTLPFLPKLGFLERALLRWWWQWCTAVAGVVGDATASHPLTMAPLKLYCCRKEKQEDTDAATASSVLFFTGFLICSFSPLICHLDFLLPWFSKKKN</sequence>
<organism evidence="2 3">
    <name type="scientific">Oryza sativa subsp. japonica</name>
    <name type="common">Rice</name>
    <dbReference type="NCBI Taxonomy" id="39947"/>
    <lineage>
        <taxon>Eukaryota</taxon>
        <taxon>Viridiplantae</taxon>
        <taxon>Streptophyta</taxon>
        <taxon>Embryophyta</taxon>
        <taxon>Tracheophyta</taxon>
        <taxon>Spermatophyta</taxon>
        <taxon>Magnoliopsida</taxon>
        <taxon>Liliopsida</taxon>
        <taxon>Poales</taxon>
        <taxon>Poaceae</taxon>
        <taxon>BOP clade</taxon>
        <taxon>Oryzoideae</taxon>
        <taxon>Oryzeae</taxon>
        <taxon>Oryzinae</taxon>
        <taxon>Oryza</taxon>
        <taxon>Oryza sativa</taxon>
    </lineage>
</organism>
<keyword evidence="1" id="KW-0472">Membrane</keyword>
<evidence type="ECO:0000256" key="1">
    <source>
        <dbReference type="SAM" id="Phobius"/>
    </source>
</evidence>
<feature type="transmembrane region" description="Helical" evidence="1">
    <location>
        <begin position="81"/>
        <end position="103"/>
    </location>
</feature>
<proteinExistence type="predicted"/>
<dbReference type="EMBL" id="AP008210">
    <property type="protein sequence ID" value="BAH92732.1"/>
    <property type="molecule type" value="Genomic_DNA"/>
</dbReference>
<dbReference type="KEGG" id="dosa:Os04g0503100"/>
<feature type="non-terminal residue" evidence="2">
    <location>
        <position position="1"/>
    </location>
</feature>
<gene>
    <name evidence="2" type="ordered locus">Os04g0503100</name>
</gene>
<accession>C7J153</accession>
<reference evidence="3" key="2">
    <citation type="journal article" date="2008" name="Nucleic Acids Res.">
        <title>The rice annotation project database (RAP-DB): 2008 update.</title>
        <authorList>
            <consortium name="The rice annotation project (RAP)"/>
        </authorList>
    </citation>
    <scope>GENOME REANNOTATION</scope>
    <source>
        <strain evidence="3">cv. Nipponbare</strain>
    </source>
</reference>
<keyword evidence="1" id="KW-1133">Transmembrane helix</keyword>
<dbReference type="AlphaFoldDB" id="C7J153"/>
<name>C7J153_ORYSJ</name>
<evidence type="ECO:0000313" key="2">
    <source>
        <dbReference type="EMBL" id="BAH92732.1"/>
    </source>
</evidence>
<reference evidence="2 3" key="1">
    <citation type="journal article" date="2005" name="Nature">
        <title>The map-based sequence of the rice genome.</title>
        <authorList>
            <consortium name="International rice genome sequencing project (IRGSP)"/>
            <person name="Matsumoto T."/>
            <person name="Wu J."/>
            <person name="Kanamori H."/>
            <person name="Katayose Y."/>
            <person name="Fujisawa M."/>
            <person name="Namiki N."/>
            <person name="Mizuno H."/>
            <person name="Yamamoto K."/>
            <person name="Antonio B.A."/>
            <person name="Baba T."/>
            <person name="Sakata K."/>
            <person name="Nagamura Y."/>
            <person name="Aoki H."/>
            <person name="Arikawa K."/>
            <person name="Arita K."/>
            <person name="Bito T."/>
            <person name="Chiden Y."/>
            <person name="Fujitsuka N."/>
            <person name="Fukunaka R."/>
            <person name="Hamada M."/>
            <person name="Harada C."/>
            <person name="Hayashi A."/>
            <person name="Hijishita S."/>
            <person name="Honda M."/>
            <person name="Hosokawa S."/>
            <person name="Ichikawa Y."/>
            <person name="Idonuma A."/>
            <person name="Iijima M."/>
            <person name="Ikeda M."/>
            <person name="Ikeno M."/>
            <person name="Ito K."/>
            <person name="Ito S."/>
            <person name="Ito T."/>
            <person name="Ito Y."/>
            <person name="Ito Y."/>
            <person name="Iwabuchi A."/>
            <person name="Kamiya K."/>
            <person name="Karasawa W."/>
            <person name="Kurita K."/>
            <person name="Katagiri S."/>
            <person name="Kikuta A."/>
            <person name="Kobayashi H."/>
            <person name="Kobayashi N."/>
            <person name="Machita K."/>
            <person name="Maehara T."/>
            <person name="Masukawa M."/>
            <person name="Mizubayashi T."/>
            <person name="Mukai Y."/>
            <person name="Nagasaki H."/>
            <person name="Nagata Y."/>
            <person name="Naito S."/>
            <person name="Nakashima M."/>
            <person name="Nakama Y."/>
            <person name="Nakamichi Y."/>
            <person name="Nakamura M."/>
            <person name="Meguro A."/>
            <person name="Negishi M."/>
            <person name="Ohta I."/>
            <person name="Ohta T."/>
            <person name="Okamoto M."/>
            <person name="Ono N."/>
            <person name="Saji S."/>
            <person name="Sakaguchi M."/>
            <person name="Sakai K."/>
            <person name="Shibata M."/>
            <person name="Shimokawa T."/>
            <person name="Song J."/>
            <person name="Takazaki Y."/>
            <person name="Terasawa K."/>
            <person name="Tsugane M."/>
            <person name="Tsuji K."/>
            <person name="Ueda S."/>
            <person name="Waki K."/>
            <person name="Yamagata H."/>
            <person name="Yamamoto M."/>
            <person name="Yamamoto S."/>
            <person name="Yamane H."/>
            <person name="Yoshiki S."/>
            <person name="Yoshihara R."/>
            <person name="Yukawa K."/>
            <person name="Zhong H."/>
            <person name="Yano M."/>
            <person name="Yuan Q."/>
            <person name="Ouyang S."/>
            <person name="Liu J."/>
            <person name="Jones K.M."/>
            <person name="Gansberger K."/>
            <person name="Moffat K."/>
            <person name="Hill J."/>
            <person name="Bera J."/>
            <person name="Fadrosh D."/>
            <person name="Jin S."/>
            <person name="Johri S."/>
            <person name="Kim M."/>
            <person name="Overton L."/>
            <person name="Reardon M."/>
            <person name="Tsitrin T."/>
            <person name="Vuong H."/>
            <person name="Weaver B."/>
            <person name="Ciecko A."/>
            <person name="Tallon L."/>
            <person name="Jackson J."/>
            <person name="Pai G."/>
            <person name="Aken S.V."/>
            <person name="Utterback T."/>
            <person name="Reidmuller S."/>
            <person name="Feldblyum T."/>
            <person name="Hsiao J."/>
            <person name="Zismann V."/>
            <person name="Iobst S."/>
            <person name="de Vazeille A.R."/>
            <person name="Buell C.R."/>
            <person name="Ying K."/>
            <person name="Li Y."/>
            <person name="Lu T."/>
            <person name="Huang Y."/>
            <person name="Zhao Q."/>
            <person name="Feng Q."/>
            <person name="Zhang L."/>
            <person name="Zhu J."/>
            <person name="Weng Q."/>
            <person name="Mu J."/>
            <person name="Lu Y."/>
            <person name="Fan D."/>
            <person name="Liu Y."/>
            <person name="Guan J."/>
            <person name="Zhang Y."/>
            <person name="Yu S."/>
            <person name="Liu X."/>
            <person name="Zhang Y."/>
            <person name="Hong G."/>
            <person name="Han B."/>
            <person name="Choisne N."/>
            <person name="Demange N."/>
            <person name="Orjeda G."/>
            <person name="Samain S."/>
            <person name="Cattolico L."/>
            <person name="Pelletier E."/>
            <person name="Couloux A."/>
            <person name="Segurens B."/>
            <person name="Wincker P."/>
            <person name="D'Hont A."/>
            <person name="Scarpelli C."/>
            <person name="Weissenbach J."/>
            <person name="Salanoubat M."/>
            <person name="Quetier F."/>
            <person name="Yu Y."/>
            <person name="Kim H.R."/>
            <person name="Rambo T."/>
            <person name="Currie J."/>
            <person name="Collura K."/>
            <person name="Luo M."/>
            <person name="Yang T."/>
            <person name="Ammiraju J.S.S."/>
            <person name="Engler F."/>
            <person name="Soderlund C."/>
            <person name="Wing R.A."/>
            <person name="Palmer L.E."/>
            <person name="de la Bastide M."/>
            <person name="Spiegel L."/>
            <person name="Nascimento L."/>
            <person name="Zutavern T."/>
            <person name="O'Shaughnessy A."/>
            <person name="Dike S."/>
            <person name="Dedhia N."/>
            <person name="Preston R."/>
            <person name="Balija V."/>
            <person name="McCombie W.R."/>
            <person name="Chow T."/>
            <person name="Chen H."/>
            <person name="Chung M."/>
            <person name="Chen C."/>
            <person name="Shaw J."/>
            <person name="Wu H."/>
            <person name="Hsiao K."/>
            <person name="Chao Y."/>
            <person name="Chu M."/>
            <person name="Cheng C."/>
            <person name="Hour A."/>
            <person name="Lee P."/>
            <person name="Lin S."/>
            <person name="Lin Y."/>
            <person name="Liou J."/>
            <person name="Liu S."/>
            <person name="Hsing Y."/>
            <person name="Raghuvanshi S."/>
            <person name="Mohanty A."/>
            <person name="Bharti A.K."/>
            <person name="Gaur A."/>
            <person name="Gupta V."/>
            <person name="Kumar D."/>
            <person name="Ravi V."/>
            <person name="Vij S."/>
            <person name="Kapur A."/>
            <person name="Khurana P."/>
            <person name="Khurana P."/>
            <person name="Khurana J.P."/>
            <person name="Tyagi A.K."/>
            <person name="Gaikwad K."/>
            <person name="Singh A."/>
            <person name="Dalal V."/>
            <person name="Srivastava S."/>
            <person name="Dixit A."/>
            <person name="Pal A.K."/>
            <person name="Ghazi I.A."/>
            <person name="Yadav M."/>
            <person name="Pandit A."/>
            <person name="Bhargava A."/>
            <person name="Sureshbabu K."/>
            <person name="Batra K."/>
            <person name="Sharma T.R."/>
            <person name="Mohapatra T."/>
            <person name="Singh N.K."/>
            <person name="Messing J."/>
            <person name="Nelson A.B."/>
            <person name="Fuks G."/>
            <person name="Kavchok S."/>
            <person name="Keizer G."/>
            <person name="Linton E."/>
            <person name="Llaca V."/>
            <person name="Song R."/>
            <person name="Tanyolac B."/>
            <person name="Young S."/>
            <person name="Ho-Il K."/>
            <person name="Hahn J.H."/>
            <person name="Sangsakoo G."/>
            <person name="Vanavichit A."/>
            <person name="de Mattos Luiz.A.T."/>
            <person name="Zimmer P.D."/>
            <person name="Malone G."/>
            <person name="Dellagostin O."/>
            <person name="de Oliveira A.C."/>
            <person name="Bevan M."/>
            <person name="Bancroft I."/>
            <person name="Minx P."/>
            <person name="Cordum H."/>
            <person name="Wilson R."/>
            <person name="Cheng Z."/>
            <person name="Jin W."/>
            <person name="Jiang J."/>
            <person name="Leong S.A."/>
            <person name="Iwama H."/>
            <person name="Gojobori T."/>
            <person name="Itoh T."/>
            <person name="Niimura Y."/>
            <person name="Fujii Y."/>
            <person name="Habara T."/>
            <person name="Sakai H."/>
            <person name="Sato Y."/>
            <person name="Wilson G."/>
            <person name="Kumar K."/>
            <person name="McCouch S."/>
            <person name="Juretic N."/>
            <person name="Hoen D."/>
            <person name="Wright S."/>
            <person name="Bruskiewich R."/>
            <person name="Bureau T."/>
            <person name="Miyao A."/>
            <person name="Hirochika H."/>
            <person name="Nishikawa T."/>
            <person name="Kadowaki K."/>
            <person name="Sugiura M."/>
            <person name="Burr B."/>
            <person name="Sasaki T."/>
        </authorList>
    </citation>
    <scope>NUCLEOTIDE SEQUENCE [LARGE SCALE GENOMIC DNA]</scope>
    <source>
        <strain evidence="3">cv. Nipponbare</strain>
    </source>
</reference>
<protein>
    <submittedName>
        <fullName evidence="2">Os04g0503100 protein</fullName>
    </submittedName>
</protein>